<dbReference type="PANTHER" id="PTHR10609:SF14">
    <property type="entry name" value="BIOTINIDASE"/>
    <property type="match status" value="1"/>
</dbReference>
<protein>
    <submittedName>
        <fullName evidence="4">Vanin-like protein 1</fullName>
    </submittedName>
</protein>
<dbReference type="Gene3D" id="3.60.110.10">
    <property type="entry name" value="Carbon-nitrogen hydrolase"/>
    <property type="match status" value="1"/>
</dbReference>
<proteinExistence type="inferred from homology"/>
<dbReference type="PROSITE" id="PS50263">
    <property type="entry name" value="CN_HYDROLASE"/>
    <property type="match status" value="1"/>
</dbReference>
<comment type="caution">
    <text evidence="4">The sequence shown here is derived from an EMBL/GenBank/DDBJ whole genome shotgun (WGS) entry which is preliminary data.</text>
</comment>
<dbReference type="InterPro" id="IPR040154">
    <property type="entry name" value="Biotinidase/VNN"/>
</dbReference>
<accession>A0A5N5SLT6</accession>
<organism evidence="4 5">
    <name type="scientific">Armadillidium nasatum</name>
    <dbReference type="NCBI Taxonomy" id="96803"/>
    <lineage>
        <taxon>Eukaryota</taxon>
        <taxon>Metazoa</taxon>
        <taxon>Ecdysozoa</taxon>
        <taxon>Arthropoda</taxon>
        <taxon>Crustacea</taxon>
        <taxon>Multicrustacea</taxon>
        <taxon>Malacostraca</taxon>
        <taxon>Eumalacostraca</taxon>
        <taxon>Peracarida</taxon>
        <taxon>Isopoda</taxon>
        <taxon>Oniscidea</taxon>
        <taxon>Crinocheta</taxon>
        <taxon>Armadillidiidae</taxon>
        <taxon>Armadillidium</taxon>
    </lineage>
</organism>
<reference evidence="4 5" key="1">
    <citation type="journal article" date="2019" name="PLoS Biol.">
        <title>Sex chromosomes control vertical transmission of feminizing Wolbachia symbionts in an isopod.</title>
        <authorList>
            <person name="Becking T."/>
            <person name="Chebbi M.A."/>
            <person name="Giraud I."/>
            <person name="Moumen B."/>
            <person name="Laverre T."/>
            <person name="Caubet Y."/>
            <person name="Peccoud J."/>
            <person name="Gilbert C."/>
            <person name="Cordaux R."/>
        </authorList>
    </citation>
    <scope>NUCLEOTIDE SEQUENCE [LARGE SCALE GENOMIC DNA]</scope>
    <source>
        <strain evidence="4">ANa2</strain>
        <tissue evidence="4">Whole body excluding digestive tract and cuticle</tissue>
    </source>
</reference>
<name>A0A5N5SLT6_9CRUS</name>
<feature type="domain" description="CN hydrolase" evidence="3">
    <location>
        <begin position="1"/>
        <end position="292"/>
    </location>
</feature>
<evidence type="ECO:0000259" key="3">
    <source>
        <dbReference type="PROSITE" id="PS50263"/>
    </source>
</evidence>
<dbReference type="SUPFAM" id="SSF56317">
    <property type="entry name" value="Carbon-nitrogen hydrolase"/>
    <property type="match status" value="1"/>
</dbReference>
<evidence type="ECO:0000313" key="4">
    <source>
        <dbReference type="EMBL" id="KAB7494993.1"/>
    </source>
</evidence>
<comment type="similarity">
    <text evidence="1">Belongs to the carbon-nitrogen hydrolase superfamily. BTD/VNN family.</text>
</comment>
<dbReference type="InterPro" id="IPR043957">
    <property type="entry name" value="Vanin_C"/>
</dbReference>
<dbReference type="InterPro" id="IPR003010">
    <property type="entry name" value="C-N_Hydrolase"/>
</dbReference>
<evidence type="ECO:0000256" key="1">
    <source>
        <dbReference type="ARBA" id="ARBA00008225"/>
    </source>
</evidence>
<keyword evidence="2" id="KW-0378">Hydrolase</keyword>
<keyword evidence="5" id="KW-1185">Reference proteome</keyword>
<evidence type="ECO:0000313" key="5">
    <source>
        <dbReference type="Proteomes" id="UP000326759"/>
    </source>
</evidence>
<dbReference type="Proteomes" id="UP000326759">
    <property type="component" value="Unassembled WGS sequence"/>
</dbReference>
<dbReference type="Pfam" id="PF00795">
    <property type="entry name" value="CN_hydrolase"/>
    <property type="match status" value="1"/>
</dbReference>
<dbReference type="PANTHER" id="PTHR10609">
    <property type="entry name" value="BIOTINIDASE-RELATED"/>
    <property type="match status" value="1"/>
</dbReference>
<sequence>MEYEPYKVWTEEEKGYGVIRKNVEAVREAARIAKLQQADILVAPEGGLSGSMENPGNLTWLLTYSTYVPNPWDSVVPCNISESNPNIEALKILSCTAIEESIYIVVNLAEAHPCSAETIPSAPWSEYNTYEASDNCPNGGFYIHNTEIVFDRTGAIIARYRKIHLFGESFFTPGSVNDTSAIFVTDFNVPFSLQICFDIAFEDPAYNNIKNRGIKDVITSTSWVDYMPFNTADFTQNAWSRGLKANLLISGYHWPEKAKLGSGIYRYLFDEPPVYIYDKDSGNVLLVAEVKTTIETTKLPNVSRFQKEPTKKIEDKIISLNSELEERVHFVLHESLEDYSSVTLESGDVGEVFTADVCNGDNFCCNLTYQYSGNLTYKLLALKGQFVVGDAYYIGAQNCAILWCEGENINSCGLIERQGTSDEFGPFNLSSSSFTIDSIYPAGGHRDLTLISNEVLHYTVDGSTYSVSADQPVTDLFITFLFGRWYANDGNSAEQI</sequence>
<dbReference type="Pfam" id="PF19018">
    <property type="entry name" value="Vanin_C"/>
    <property type="match status" value="1"/>
</dbReference>
<dbReference type="GO" id="GO:0016787">
    <property type="term" value="F:hydrolase activity"/>
    <property type="evidence" value="ECO:0007669"/>
    <property type="project" value="UniProtKB-KW"/>
</dbReference>
<feature type="non-terminal residue" evidence="4">
    <location>
        <position position="496"/>
    </location>
</feature>
<dbReference type="EMBL" id="SEYY01023237">
    <property type="protein sequence ID" value="KAB7494993.1"/>
    <property type="molecule type" value="Genomic_DNA"/>
</dbReference>
<dbReference type="InterPro" id="IPR036526">
    <property type="entry name" value="C-N_Hydrolase_sf"/>
</dbReference>
<dbReference type="OrthoDB" id="10250282at2759"/>
<evidence type="ECO:0000256" key="2">
    <source>
        <dbReference type="ARBA" id="ARBA00022801"/>
    </source>
</evidence>
<gene>
    <name evidence="4" type="ORF">Anas_03333</name>
</gene>
<dbReference type="AlphaFoldDB" id="A0A5N5SLT6"/>